<evidence type="ECO:0000256" key="9">
    <source>
        <dbReference type="PIRNR" id="PIRNR001795"/>
    </source>
</evidence>
<keyword evidence="7" id="KW-0677">Repeat</keyword>
<evidence type="ECO:0000256" key="7">
    <source>
        <dbReference type="ARBA" id="ARBA00022737"/>
    </source>
</evidence>
<gene>
    <name evidence="11" type="ORF">SPARVUS_LOCUS16533204</name>
</gene>
<dbReference type="PIRSF" id="PIRSF001795">
    <property type="entry name" value="TRH"/>
    <property type="match status" value="1"/>
</dbReference>
<accession>A0ABN9HS01</accession>
<feature type="compositionally biased region" description="Basic and acidic residues" evidence="10">
    <location>
        <begin position="54"/>
        <end position="71"/>
    </location>
</feature>
<comment type="similarity">
    <text evidence="2 9">Belongs to the TRH family.</text>
</comment>
<proteinExistence type="inferred from homology"/>
<feature type="region of interest" description="Disordered" evidence="10">
    <location>
        <begin position="30"/>
        <end position="157"/>
    </location>
</feature>
<reference evidence="11" key="1">
    <citation type="submission" date="2023-05" db="EMBL/GenBank/DDBJ databases">
        <authorList>
            <person name="Stuckert A."/>
        </authorList>
    </citation>
    <scope>NUCLEOTIDE SEQUENCE</scope>
</reference>
<dbReference type="EMBL" id="CATNWA010021770">
    <property type="protein sequence ID" value="CAI9623869.1"/>
    <property type="molecule type" value="Genomic_DNA"/>
</dbReference>
<keyword evidence="6" id="KW-0732">Signal</keyword>
<comment type="caution">
    <text evidence="11">The sequence shown here is derived from an EMBL/GenBank/DDBJ whole genome shotgun (WGS) entry which is preliminary data.</text>
</comment>
<evidence type="ECO:0000256" key="3">
    <source>
        <dbReference type="ARBA" id="ARBA00022525"/>
    </source>
</evidence>
<dbReference type="PANTHER" id="PTHR17530">
    <property type="entry name" value="PRO-THYROTROPIN-RELEASING HORMONE"/>
    <property type="match status" value="1"/>
</dbReference>
<dbReference type="Proteomes" id="UP001162483">
    <property type="component" value="Unassembled WGS sequence"/>
</dbReference>
<feature type="compositionally biased region" description="Basic and acidic residues" evidence="10">
    <location>
        <begin position="128"/>
        <end position="141"/>
    </location>
</feature>
<evidence type="ECO:0000256" key="1">
    <source>
        <dbReference type="ARBA" id="ARBA00004613"/>
    </source>
</evidence>
<evidence type="ECO:0000313" key="11">
    <source>
        <dbReference type="EMBL" id="CAI9623869.1"/>
    </source>
</evidence>
<evidence type="ECO:0000256" key="4">
    <source>
        <dbReference type="ARBA" id="ARBA00022685"/>
    </source>
</evidence>
<keyword evidence="3 9" id="KW-0964">Secreted</keyword>
<evidence type="ECO:0000256" key="8">
    <source>
        <dbReference type="ARBA" id="ARBA00022815"/>
    </source>
</evidence>
<sequence>MRTHCLMTEIFSSTLKRTQIIRSILRRIEEEQTEKDSESPALEWISKRQHPGKRFLDEVEKRQHPGKREEGEWNLELSKRQHPGRRSPTDISKRQHPGKRGLAYAKRQHPGKRGLDEEEDMDFGDFQEVDKRQHPGKRYTEPENVDYVPPCEGPDPFNCSKGSLLLELLDNVNRSRQEEKRQHPGRRSTWEAEVPVAQE</sequence>
<keyword evidence="8" id="KW-0027">Amidation</keyword>
<keyword evidence="5 9" id="KW-0372">Hormone</keyword>
<evidence type="ECO:0000256" key="6">
    <source>
        <dbReference type="ARBA" id="ARBA00022729"/>
    </source>
</evidence>
<keyword evidence="4" id="KW-0165">Cleavage on pair of basic residues</keyword>
<evidence type="ECO:0000313" key="12">
    <source>
        <dbReference type="Proteomes" id="UP001162483"/>
    </source>
</evidence>
<comment type="function">
    <text evidence="9">Functions as a regulator of the biosynthesis of TSH in the anterior pituitary gland and as a neurotransmitter/ neuromodulator in the central and peripheral nervous systems.</text>
</comment>
<dbReference type="InterPro" id="IPR008857">
    <property type="entry name" value="TRH"/>
</dbReference>
<dbReference type="PANTHER" id="PTHR17530:SF2">
    <property type="entry name" value="PRO-THYROTROPIN-RELEASING HORMONE"/>
    <property type="match status" value="1"/>
</dbReference>
<keyword evidence="12" id="KW-1185">Reference proteome</keyword>
<evidence type="ECO:0000256" key="2">
    <source>
        <dbReference type="ARBA" id="ARBA00010437"/>
    </source>
</evidence>
<feature type="region of interest" description="Disordered" evidence="10">
    <location>
        <begin position="175"/>
        <end position="199"/>
    </location>
</feature>
<evidence type="ECO:0000256" key="10">
    <source>
        <dbReference type="SAM" id="MobiDB-lite"/>
    </source>
</evidence>
<evidence type="ECO:0000256" key="5">
    <source>
        <dbReference type="ARBA" id="ARBA00022702"/>
    </source>
</evidence>
<comment type="subcellular location">
    <subcellularLocation>
        <location evidence="1">Secreted</location>
    </subcellularLocation>
</comment>
<dbReference type="Pfam" id="PF05438">
    <property type="entry name" value="TRH"/>
    <property type="match status" value="2"/>
</dbReference>
<organism evidence="11 12">
    <name type="scientific">Staurois parvus</name>
    <dbReference type="NCBI Taxonomy" id="386267"/>
    <lineage>
        <taxon>Eukaryota</taxon>
        <taxon>Metazoa</taxon>
        <taxon>Chordata</taxon>
        <taxon>Craniata</taxon>
        <taxon>Vertebrata</taxon>
        <taxon>Euteleostomi</taxon>
        <taxon>Amphibia</taxon>
        <taxon>Batrachia</taxon>
        <taxon>Anura</taxon>
        <taxon>Neobatrachia</taxon>
        <taxon>Ranoidea</taxon>
        <taxon>Ranidae</taxon>
        <taxon>Staurois</taxon>
    </lineage>
</organism>
<feature type="compositionally biased region" description="Acidic residues" evidence="10">
    <location>
        <begin position="116"/>
        <end position="127"/>
    </location>
</feature>
<protein>
    <recommendedName>
        <fullName evidence="9">Pro-thyrotropin-releasing hormone</fullName>
    </recommendedName>
</protein>
<name>A0ABN9HS01_9NEOB</name>